<dbReference type="RefSeq" id="XP_005715719.1">
    <property type="nucleotide sequence ID" value="XM_005715662.1"/>
</dbReference>
<dbReference type="OrthoDB" id="1715754at2759"/>
<dbReference type="Proteomes" id="UP000012073">
    <property type="component" value="Unassembled WGS sequence"/>
</dbReference>
<evidence type="ECO:0000313" key="3">
    <source>
        <dbReference type="Proteomes" id="UP000012073"/>
    </source>
</evidence>
<dbReference type="KEGG" id="ccp:CHC_T00004027001"/>
<reference evidence="3" key="1">
    <citation type="journal article" date="2013" name="Proc. Natl. Acad. Sci. U.S.A.">
        <title>Genome structure and metabolic features in the red seaweed Chondrus crispus shed light on evolution of the Archaeplastida.</title>
        <authorList>
            <person name="Collen J."/>
            <person name="Porcel B."/>
            <person name="Carre W."/>
            <person name="Ball S.G."/>
            <person name="Chaparro C."/>
            <person name="Tonon T."/>
            <person name="Barbeyron T."/>
            <person name="Michel G."/>
            <person name="Noel B."/>
            <person name="Valentin K."/>
            <person name="Elias M."/>
            <person name="Artiguenave F."/>
            <person name="Arun A."/>
            <person name="Aury J.M."/>
            <person name="Barbosa-Neto J.F."/>
            <person name="Bothwell J.H."/>
            <person name="Bouget F.Y."/>
            <person name="Brillet L."/>
            <person name="Cabello-Hurtado F."/>
            <person name="Capella-Gutierrez S."/>
            <person name="Charrier B."/>
            <person name="Cladiere L."/>
            <person name="Cock J.M."/>
            <person name="Coelho S.M."/>
            <person name="Colleoni C."/>
            <person name="Czjzek M."/>
            <person name="Da Silva C."/>
            <person name="Delage L."/>
            <person name="Denoeud F."/>
            <person name="Deschamps P."/>
            <person name="Dittami S.M."/>
            <person name="Gabaldon T."/>
            <person name="Gachon C.M."/>
            <person name="Groisillier A."/>
            <person name="Herve C."/>
            <person name="Jabbari K."/>
            <person name="Katinka M."/>
            <person name="Kloareg B."/>
            <person name="Kowalczyk N."/>
            <person name="Labadie K."/>
            <person name="Leblanc C."/>
            <person name="Lopez P.J."/>
            <person name="McLachlan D.H."/>
            <person name="Meslet-Cladiere L."/>
            <person name="Moustafa A."/>
            <person name="Nehr Z."/>
            <person name="Nyvall Collen P."/>
            <person name="Panaud O."/>
            <person name="Partensky F."/>
            <person name="Poulain J."/>
            <person name="Rensing S.A."/>
            <person name="Rousvoal S."/>
            <person name="Samson G."/>
            <person name="Symeonidi A."/>
            <person name="Weissenbach J."/>
            <person name="Zambounis A."/>
            <person name="Wincker P."/>
            <person name="Boyen C."/>
        </authorList>
    </citation>
    <scope>NUCLEOTIDE SEQUENCE [LARGE SCALE GENOMIC DNA]</scope>
    <source>
        <strain evidence="3">cv. Stackhouse</strain>
    </source>
</reference>
<feature type="region of interest" description="Disordered" evidence="1">
    <location>
        <begin position="221"/>
        <end position="244"/>
    </location>
</feature>
<sequence length="244" mass="26609">MTDCNPKPTPSPPKVNAAHDATTPLLPAPQSSHFRRILGDLRYLADSTRFDIHPTVNRLAPHMNQPHEAHWNQLKWLLRYLKCAPDHGILFSTSPAQPLLSTCTDADFANAKNRRSTSGIVHTIHAAPISWTSSIQDTVALSICAAEYLAATLATQQTNWLCRLLSDFHATPKKPVKLHIDNQAALRIALQFAPPSAANSSISSTTTYTITSKSVSSPPIIYPPTTTSPTCSPNHLENYASTNS</sequence>
<dbReference type="PhylomeDB" id="R7QEP6"/>
<proteinExistence type="predicted"/>
<dbReference type="PANTHER" id="PTHR11439">
    <property type="entry name" value="GAG-POL-RELATED RETROTRANSPOSON"/>
    <property type="match status" value="1"/>
</dbReference>
<evidence type="ECO:0000313" key="2">
    <source>
        <dbReference type="EMBL" id="CDF35900.1"/>
    </source>
</evidence>
<gene>
    <name evidence="2" type="ORF">CHC_T00004027001</name>
</gene>
<feature type="region of interest" description="Disordered" evidence="1">
    <location>
        <begin position="1"/>
        <end position="28"/>
    </location>
</feature>
<keyword evidence="3" id="KW-1185">Reference proteome</keyword>
<dbReference type="AlphaFoldDB" id="R7QEP6"/>
<dbReference type="OMA" id="NICLRAY"/>
<dbReference type="CDD" id="cd09272">
    <property type="entry name" value="RNase_HI_RT_Ty1"/>
    <property type="match status" value="1"/>
</dbReference>
<dbReference type="Gramene" id="CDF35900">
    <property type="protein sequence ID" value="CDF35900"/>
    <property type="gene ID" value="CHC_T00004027001"/>
</dbReference>
<dbReference type="PANTHER" id="PTHR11439:SF515">
    <property type="entry name" value="GAG-POL POLYPROTEIN"/>
    <property type="match status" value="1"/>
</dbReference>
<organism evidence="2 3">
    <name type="scientific">Chondrus crispus</name>
    <name type="common">Carrageen Irish moss</name>
    <name type="synonym">Polymorpha crispa</name>
    <dbReference type="NCBI Taxonomy" id="2769"/>
    <lineage>
        <taxon>Eukaryota</taxon>
        <taxon>Rhodophyta</taxon>
        <taxon>Florideophyceae</taxon>
        <taxon>Rhodymeniophycidae</taxon>
        <taxon>Gigartinales</taxon>
        <taxon>Gigartinaceae</taxon>
        <taxon>Chondrus</taxon>
    </lineage>
</organism>
<feature type="compositionally biased region" description="Low complexity" evidence="1">
    <location>
        <begin position="221"/>
        <end position="233"/>
    </location>
</feature>
<dbReference type="EMBL" id="HG001750">
    <property type="protein sequence ID" value="CDF35900.1"/>
    <property type="molecule type" value="Genomic_DNA"/>
</dbReference>
<dbReference type="STRING" id="2769.R7QEP6"/>
<evidence type="ECO:0008006" key="4">
    <source>
        <dbReference type="Google" id="ProtNLM"/>
    </source>
</evidence>
<dbReference type="GeneID" id="17323427"/>
<accession>R7QEP6</accession>
<protein>
    <recommendedName>
        <fullName evidence="4">Reverse transcriptase Ty1/copia-type domain-containing protein</fullName>
    </recommendedName>
</protein>
<evidence type="ECO:0000256" key="1">
    <source>
        <dbReference type="SAM" id="MobiDB-lite"/>
    </source>
</evidence>
<name>R7QEP6_CHOCR</name>